<name>A0A7X9DJW4_UNCKA</name>
<accession>A0A7X9DJW4</accession>
<sequence>MRKSNREYLDERACDEALYIVENNATVRDAAKRFGISKSSVHKDVSERLRYVNPVLHRSVRGVLEQNLAERHIRGGRATQQKYRSV</sequence>
<dbReference type="Pfam" id="PF12116">
    <property type="entry name" value="SpoIIID"/>
    <property type="match status" value="1"/>
</dbReference>
<reference evidence="1 2" key="1">
    <citation type="journal article" date="2020" name="Biotechnol. Biofuels">
        <title>New insights from the biogas microbiome by comprehensive genome-resolved metagenomics of nearly 1600 species originating from multiple anaerobic digesters.</title>
        <authorList>
            <person name="Campanaro S."/>
            <person name="Treu L."/>
            <person name="Rodriguez-R L.M."/>
            <person name="Kovalovszki A."/>
            <person name="Ziels R.M."/>
            <person name="Maus I."/>
            <person name="Zhu X."/>
            <person name="Kougias P.G."/>
            <person name="Basile A."/>
            <person name="Luo G."/>
            <person name="Schluter A."/>
            <person name="Konstantinidis K.T."/>
            <person name="Angelidaki I."/>
        </authorList>
    </citation>
    <scope>NUCLEOTIDE SEQUENCE [LARGE SCALE GENOMIC DNA]</scope>
    <source>
        <strain evidence="1">AS27yjCOA_165</strain>
    </source>
</reference>
<comment type="caution">
    <text evidence="1">The sequence shown here is derived from an EMBL/GenBank/DDBJ whole genome shotgun (WGS) entry which is preliminary data.</text>
</comment>
<dbReference type="AlphaFoldDB" id="A0A7X9DJW4"/>
<dbReference type="InterPro" id="IPR014208">
    <property type="entry name" value="Spore_III_D"/>
</dbReference>
<protein>
    <submittedName>
        <fullName evidence="1">Stage III sporulation protein D</fullName>
    </submittedName>
</protein>
<evidence type="ECO:0000313" key="1">
    <source>
        <dbReference type="EMBL" id="NMB69830.1"/>
    </source>
</evidence>
<gene>
    <name evidence="1" type="ORF">GYA27_01330</name>
</gene>
<dbReference type="EMBL" id="JAAZNL010000013">
    <property type="protein sequence ID" value="NMB69830.1"/>
    <property type="molecule type" value="Genomic_DNA"/>
</dbReference>
<organism evidence="1 2">
    <name type="scientific">candidate division WWE3 bacterium</name>
    <dbReference type="NCBI Taxonomy" id="2053526"/>
    <lineage>
        <taxon>Bacteria</taxon>
        <taxon>Katanobacteria</taxon>
    </lineage>
</organism>
<evidence type="ECO:0000313" key="2">
    <source>
        <dbReference type="Proteomes" id="UP000526033"/>
    </source>
</evidence>
<dbReference type="Proteomes" id="UP000526033">
    <property type="component" value="Unassembled WGS sequence"/>
</dbReference>
<proteinExistence type="predicted"/>